<dbReference type="GO" id="GO:1902201">
    <property type="term" value="P:negative regulation of bacterial-type flagellum-dependent cell motility"/>
    <property type="evidence" value="ECO:0007669"/>
    <property type="project" value="TreeGrafter"/>
</dbReference>
<evidence type="ECO:0000256" key="2">
    <source>
        <dbReference type="ARBA" id="ARBA00012528"/>
    </source>
</evidence>
<comment type="catalytic activity">
    <reaction evidence="3">
        <text>2 GTP = 3',3'-c-di-GMP + 2 diphosphate</text>
        <dbReference type="Rhea" id="RHEA:24898"/>
        <dbReference type="ChEBI" id="CHEBI:33019"/>
        <dbReference type="ChEBI" id="CHEBI:37565"/>
        <dbReference type="ChEBI" id="CHEBI:58805"/>
        <dbReference type="EC" id="2.7.7.65"/>
    </reaction>
</comment>
<dbReference type="CDD" id="cd01949">
    <property type="entry name" value="GGDEF"/>
    <property type="match status" value="1"/>
</dbReference>
<dbReference type="InterPro" id="IPR011990">
    <property type="entry name" value="TPR-like_helical_dom_sf"/>
</dbReference>
<dbReference type="EC" id="2.7.7.65" evidence="2"/>
<dbReference type="InterPro" id="IPR050469">
    <property type="entry name" value="Diguanylate_Cyclase"/>
</dbReference>
<dbReference type="InterPro" id="IPR000160">
    <property type="entry name" value="GGDEF_dom"/>
</dbReference>
<evidence type="ECO:0000313" key="6">
    <source>
        <dbReference type="EMBL" id="MBB1059978.1"/>
    </source>
</evidence>
<sequence>MRLAPLILGLALVLGPEAGLSAPPDFQSRLEEADAIRSADPAAFVRALDALDARIDEADTRQRQHLQLLHAYREAFKGDFDGAVALARQLHAEARDPEVKLRSSLLIANSAAATRNFALGLSHLEQSLAATGAADADPRLREQALAVATILYNQFSKYELSRQYADQLIASTTDPRTRCIARQQRLSALRGLGSWPADPAEVQEALAGCEAIGEKVFVSFIRIEMARHMAATGDRDGAEKLLSRHLREAEAAGYARLISEFRSLLAGYRLEKDDLANARKLARSALDIDADSSASLPKVEALEVLYRVAEREGNLPAALDYYRQYAQADKTYLDDVMVRELAFQQSRNEVQQKDQAIALLSKQNQVLKLEQEVARTSAQNTRLLLLLLAVVLAAIGYWAYKIKRVQTRFRILAQTDGLTGIANRRHFRSQAEALLADCEAAGRSAALVLLDLDNFKHINDQHGHAAGDWVLKQVADACHAACREGDLCGRLGGEEFGILSCGADGDAAEAIAQRCRERLAAIDTGLIHHAMPITASFGCTTTAVSGHAFETMFAHADEAMYLAKNSGRDQVRTHAVRTGDGGSRPAITA</sequence>
<dbReference type="RefSeq" id="WP_182685583.1">
    <property type="nucleotide sequence ID" value="NZ_JACHTF010000004.1"/>
</dbReference>
<dbReference type="InterPro" id="IPR029787">
    <property type="entry name" value="Nucleotide_cyclase"/>
</dbReference>
<dbReference type="AlphaFoldDB" id="A0A7W3TKH8"/>
<reference evidence="6 7" key="1">
    <citation type="submission" date="2020-08" db="EMBL/GenBank/DDBJ databases">
        <authorList>
            <person name="Xu S."/>
            <person name="Li A."/>
        </authorList>
    </citation>
    <scope>NUCLEOTIDE SEQUENCE [LARGE SCALE GENOMIC DNA]</scope>
    <source>
        <strain evidence="6 7">119BY6-57</strain>
    </source>
</reference>
<keyword evidence="7" id="KW-1185">Reference proteome</keyword>
<dbReference type="Gene3D" id="3.30.70.270">
    <property type="match status" value="1"/>
</dbReference>
<dbReference type="NCBIfam" id="TIGR00254">
    <property type="entry name" value="GGDEF"/>
    <property type="match status" value="1"/>
</dbReference>
<keyword evidence="4" id="KW-0472">Membrane</keyword>
<evidence type="ECO:0000313" key="7">
    <source>
        <dbReference type="Proteomes" id="UP000523196"/>
    </source>
</evidence>
<evidence type="ECO:0000256" key="3">
    <source>
        <dbReference type="ARBA" id="ARBA00034247"/>
    </source>
</evidence>
<comment type="caution">
    <text evidence="6">The sequence shown here is derived from an EMBL/GenBank/DDBJ whole genome shotgun (WGS) entry which is preliminary data.</text>
</comment>
<dbReference type="PANTHER" id="PTHR45138">
    <property type="entry name" value="REGULATORY COMPONENTS OF SENSORY TRANSDUCTION SYSTEM"/>
    <property type="match status" value="1"/>
</dbReference>
<dbReference type="SMART" id="SM00267">
    <property type="entry name" value="GGDEF"/>
    <property type="match status" value="1"/>
</dbReference>
<gene>
    <name evidence="6" type="ORF">H4F98_05260</name>
</gene>
<name>A0A7W3TKH8_9GAMM</name>
<evidence type="ECO:0000256" key="1">
    <source>
        <dbReference type="ARBA" id="ARBA00001946"/>
    </source>
</evidence>
<dbReference type="Proteomes" id="UP000523196">
    <property type="component" value="Unassembled WGS sequence"/>
</dbReference>
<dbReference type="GO" id="GO:0052621">
    <property type="term" value="F:diguanylate cyclase activity"/>
    <property type="evidence" value="ECO:0007669"/>
    <property type="project" value="UniProtKB-EC"/>
</dbReference>
<organism evidence="6 7">
    <name type="scientific">Marilutibacter spongiae</name>
    <dbReference type="NCBI Taxonomy" id="2025720"/>
    <lineage>
        <taxon>Bacteria</taxon>
        <taxon>Pseudomonadati</taxon>
        <taxon>Pseudomonadota</taxon>
        <taxon>Gammaproteobacteria</taxon>
        <taxon>Lysobacterales</taxon>
        <taxon>Lysobacteraceae</taxon>
        <taxon>Marilutibacter</taxon>
    </lineage>
</organism>
<dbReference type="Pfam" id="PF00990">
    <property type="entry name" value="GGDEF"/>
    <property type="match status" value="1"/>
</dbReference>
<dbReference type="SUPFAM" id="SSF48452">
    <property type="entry name" value="TPR-like"/>
    <property type="match status" value="1"/>
</dbReference>
<evidence type="ECO:0000259" key="5">
    <source>
        <dbReference type="PROSITE" id="PS50887"/>
    </source>
</evidence>
<keyword evidence="4" id="KW-0812">Transmembrane</keyword>
<feature type="transmembrane region" description="Helical" evidence="4">
    <location>
        <begin position="383"/>
        <end position="400"/>
    </location>
</feature>
<dbReference type="FunFam" id="3.30.70.270:FF:000001">
    <property type="entry name" value="Diguanylate cyclase domain protein"/>
    <property type="match status" value="1"/>
</dbReference>
<dbReference type="SUPFAM" id="SSF55073">
    <property type="entry name" value="Nucleotide cyclase"/>
    <property type="match status" value="1"/>
</dbReference>
<accession>A0A7W3TKH8</accession>
<feature type="domain" description="GGDEF" evidence="5">
    <location>
        <begin position="443"/>
        <end position="576"/>
    </location>
</feature>
<dbReference type="PANTHER" id="PTHR45138:SF9">
    <property type="entry name" value="DIGUANYLATE CYCLASE DGCM-RELATED"/>
    <property type="match status" value="1"/>
</dbReference>
<proteinExistence type="predicted"/>
<comment type="cofactor">
    <cofactor evidence="1">
        <name>Mg(2+)</name>
        <dbReference type="ChEBI" id="CHEBI:18420"/>
    </cofactor>
</comment>
<keyword evidence="4" id="KW-1133">Transmembrane helix</keyword>
<protein>
    <recommendedName>
        <fullName evidence="2">diguanylate cyclase</fullName>
        <ecNumber evidence="2">2.7.7.65</ecNumber>
    </recommendedName>
</protein>
<evidence type="ECO:0000256" key="4">
    <source>
        <dbReference type="SAM" id="Phobius"/>
    </source>
</evidence>
<dbReference type="PROSITE" id="PS50887">
    <property type="entry name" value="GGDEF"/>
    <property type="match status" value="1"/>
</dbReference>
<dbReference type="InterPro" id="IPR043128">
    <property type="entry name" value="Rev_trsase/Diguanyl_cyclase"/>
</dbReference>
<dbReference type="EMBL" id="JACHTF010000004">
    <property type="protein sequence ID" value="MBB1059978.1"/>
    <property type="molecule type" value="Genomic_DNA"/>
</dbReference>
<dbReference type="GO" id="GO:0005886">
    <property type="term" value="C:plasma membrane"/>
    <property type="evidence" value="ECO:0007669"/>
    <property type="project" value="TreeGrafter"/>
</dbReference>
<dbReference type="GO" id="GO:0043709">
    <property type="term" value="P:cell adhesion involved in single-species biofilm formation"/>
    <property type="evidence" value="ECO:0007669"/>
    <property type="project" value="TreeGrafter"/>
</dbReference>